<reference evidence="2" key="1">
    <citation type="submission" date="2014-07" db="EMBL/GenBank/DDBJ databases">
        <title>Identification of a novel salt tolerance gene in wild soybean by whole-genome sequencing.</title>
        <authorList>
            <person name="Lam H.-M."/>
            <person name="Qi X."/>
            <person name="Li M.-W."/>
            <person name="Liu X."/>
            <person name="Xie M."/>
            <person name="Ni M."/>
            <person name="Xu X."/>
        </authorList>
    </citation>
    <scope>NUCLEOTIDE SEQUENCE [LARGE SCALE GENOMIC DNA]</scope>
    <source>
        <tissue evidence="2">Root</tissue>
    </source>
</reference>
<evidence type="ECO:0000313" key="2">
    <source>
        <dbReference type="EMBL" id="KHN46267.1"/>
    </source>
</evidence>
<evidence type="ECO:0000256" key="1">
    <source>
        <dbReference type="SAM" id="SignalP"/>
    </source>
</evidence>
<name>A0A0B2SPX2_GLYSO</name>
<feature type="chain" id="PRO_5040563008" evidence="1">
    <location>
        <begin position="20"/>
        <end position="94"/>
    </location>
</feature>
<dbReference type="EMBL" id="QZWG01000008">
    <property type="protein sequence ID" value="RZB95654.1"/>
    <property type="molecule type" value="Genomic_DNA"/>
</dbReference>
<feature type="signal peptide" evidence="1">
    <location>
        <begin position="1"/>
        <end position="19"/>
    </location>
</feature>
<accession>A0A0B2SPX2</accession>
<evidence type="ECO:0000313" key="4">
    <source>
        <dbReference type="Proteomes" id="UP000289340"/>
    </source>
</evidence>
<keyword evidence="1" id="KW-0732">Signal</keyword>
<evidence type="ECO:0000313" key="3">
    <source>
        <dbReference type="EMBL" id="RZB95654.1"/>
    </source>
</evidence>
<proteinExistence type="predicted"/>
<gene>
    <name evidence="3" type="ORF">D0Y65_019831</name>
    <name evidence="2" type="ORF">glysoja_034595</name>
</gene>
<dbReference type="Proteomes" id="UP000289340">
    <property type="component" value="Chromosome 8"/>
</dbReference>
<dbReference type="Proteomes" id="UP000053555">
    <property type="component" value="Unassembled WGS sequence"/>
</dbReference>
<sequence>MASLRFLFFVSFFIVLSLSINIGEVQGANRKLLAPTFPDIGNIPGVQYPPFPPVTDWPEYRLPSFLRPNYPAIPANYYRYTPPAKTTTTTASKP</sequence>
<dbReference type="EMBL" id="KN641448">
    <property type="protein sequence ID" value="KHN46267.1"/>
    <property type="molecule type" value="Genomic_DNA"/>
</dbReference>
<dbReference type="AlphaFoldDB" id="A0A0B2SPX2"/>
<organism evidence="2">
    <name type="scientific">Glycine soja</name>
    <name type="common">Wild soybean</name>
    <dbReference type="NCBI Taxonomy" id="3848"/>
    <lineage>
        <taxon>Eukaryota</taxon>
        <taxon>Viridiplantae</taxon>
        <taxon>Streptophyta</taxon>
        <taxon>Embryophyta</taxon>
        <taxon>Tracheophyta</taxon>
        <taxon>Spermatophyta</taxon>
        <taxon>Magnoliopsida</taxon>
        <taxon>eudicotyledons</taxon>
        <taxon>Gunneridae</taxon>
        <taxon>Pentapetalae</taxon>
        <taxon>rosids</taxon>
        <taxon>fabids</taxon>
        <taxon>Fabales</taxon>
        <taxon>Fabaceae</taxon>
        <taxon>Papilionoideae</taxon>
        <taxon>50 kb inversion clade</taxon>
        <taxon>NPAAA clade</taxon>
        <taxon>indigoferoid/millettioid clade</taxon>
        <taxon>Phaseoleae</taxon>
        <taxon>Glycine</taxon>
        <taxon>Glycine subgen. Soja</taxon>
    </lineage>
</organism>
<reference evidence="3 4" key="2">
    <citation type="submission" date="2018-09" db="EMBL/GenBank/DDBJ databases">
        <title>A high-quality reference genome of wild soybean provides a powerful tool to mine soybean genomes.</title>
        <authorList>
            <person name="Xie M."/>
            <person name="Chung C.Y.L."/>
            <person name="Li M.-W."/>
            <person name="Wong F.-L."/>
            <person name="Chan T.-F."/>
            <person name="Lam H.-M."/>
        </authorList>
    </citation>
    <scope>NUCLEOTIDE SEQUENCE [LARGE SCALE GENOMIC DNA]</scope>
    <source>
        <strain evidence="4">cv. W05</strain>
        <tissue evidence="3">Hypocotyl of etiolated seedlings</tissue>
    </source>
</reference>
<keyword evidence="4" id="KW-1185">Reference proteome</keyword>
<dbReference type="SMR" id="A0A0B2SPX2"/>
<protein>
    <submittedName>
        <fullName evidence="2">Uncharacterized protein</fullName>
    </submittedName>
</protein>